<evidence type="ECO:0000259" key="2">
    <source>
        <dbReference type="Pfam" id="PF25838"/>
    </source>
</evidence>
<name>A0A2A6FC84_9HYPH</name>
<reference evidence="3 4" key="1">
    <citation type="submission" date="2017-09" db="EMBL/GenBank/DDBJ databases">
        <title>Mesorhizobum sanjuanii sp. nov. isolated from nodules of Lotus tenuis in saline-alkaline lowlands of Flooding Pampa.</title>
        <authorList>
            <person name="Sannazzaro A.I."/>
            <person name="Torres Tejerizo G.A."/>
            <person name="Fontana F."/>
            <person name="Cumpa Velazquez L.M."/>
            <person name="Hansen L."/>
            <person name="Pistorio M."/>
            <person name="Estrella M.J."/>
        </authorList>
    </citation>
    <scope>NUCLEOTIDE SEQUENCE [LARGE SCALE GENOMIC DNA]</scope>
    <source>
        <strain evidence="3 4">BSA136</strain>
    </source>
</reference>
<sequence length="618" mass="64910">MSGQAATLDLFGTDEPVAERRTLTAGPLTAILEDGNLRTISFAGVEVVRAINYLARDASWGTYKAELTNLTIEQDQGAFEVAYDGLCAGPQGSFSYRMKITGKASGALTLEAEGVALSDFPTNRTGFVVLHPSEAAGGRLIIRHSDGRIEETVFPDAISPDQPAFDINALTHEPAPGITCTVAMEGDAFEMEDQRNWTDASFKTYVRPLSKPRPYVIAKRAKDIQRITVSIETKALMSRPEIAGTATLTLGGPVGRMPSMALFVDPDDLPSALAGAALLGAAQDVIIRFDSARGHDADVLRKAASLAAATGARLAIEVILDAVDPGIEAKAVADAIRSSEIKPGAVLVSPRREFKTRSSNSVPPGERPISELVTALRASGIAAAIGAGTPSLFTEFNRNPPTGEADFVFFGNAAIVHAADDLSVMETLSVYPSVIATARRLCPGKPIWLGPCTIGMRHNPYGQSVAPNPARVRMPAAGEDPRHGALFGAAFAVGVAAQASAAGVDHLAIASPTGWFGLLGPTGIRRPIQAVHAELAAAAGAERYQISVDHAGVAAIGYRREDDVRVLAANLTPSAVNLSLPSGARPVAIIGETANRMTTAFHDKPTLGPYRSMVLQCQ</sequence>
<feature type="domain" description="D-apionate lactonase N-terminal" evidence="1">
    <location>
        <begin position="10"/>
        <end position="233"/>
    </location>
</feature>
<evidence type="ECO:0000313" key="4">
    <source>
        <dbReference type="Proteomes" id="UP000219182"/>
    </source>
</evidence>
<organism evidence="3 4">
    <name type="scientific">Mesorhizobium sanjuanii</name>
    <dbReference type="NCBI Taxonomy" id="2037900"/>
    <lineage>
        <taxon>Bacteria</taxon>
        <taxon>Pseudomonadati</taxon>
        <taxon>Pseudomonadota</taxon>
        <taxon>Alphaproteobacteria</taxon>
        <taxon>Hyphomicrobiales</taxon>
        <taxon>Phyllobacteriaceae</taxon>
        <taxon>Mesorhizobium</taxon>
    </lineage>
</organism>
<feature type="domain" description="D-apionate lactonase TIM barrel" evidence="2">
    <location>
        <begin position="261"/>
        <end position="540"/>
    </location>
</feature>
<keyword evidence="4" id="KW-1185">Reference proteome</keyword>
<proteinExistence type="predicted"/>
<accession>A0A2A6FC84</accession>
<gene>
    <name evidence="3" type="ORF">CN311_21660</name>
</gene>
<dbReference type="InterPro" id="IPR058788">
    <property type="entry name" value="ApnL_N"/>
</dbReference>
<evidence type="ECO:0000313" key="3">
    <source>
        <dbReference type="EMBL" id="PDQ19028.1"/>
    </source>
</evidence>
<dbReference type="RefSeq" id="WP_097575744.1">
    <property type="nucleotide sequence ID" value="NZ_NWQG01000155.1"/>
</dbReference>
<dbReference type="Proteomes" id="UP000219182">
    <property type="component" value="Unassembled WGS sequence"/>
</dbReference>
<dbReference type="InterPro" id="IPR058787">
    <property type="entry name" value="ApnL_M"/>
</dbReference>
<dbReference type="Pfam" id="PF25838">
    <property type="entry name" value="Apionate_lact_M"/>
    <property type="match status" value="1"/>
</dbReference>
<protein>
    <submittedName>
        <fullName evidence="3">Uncharacterized protein</fullName>
    </submittedName>
</protein>
<comment type="caution">
    <text evidence="3">The sequence shown here is derived from an EMBL/GenBank/DDBJ whole genome shotgun (WGS) entry which is preliminary data.</text>
</comment>
<evidence type="ECO:0000259" key="1">
    <source>
        <dbReference type="Pfam" id="PF25837"/>
    </source>
</evidence>
<dbReference type="AlphaFoldDB" id="A0A2A6FC84"/>
<dbReference type="Pfam" id="PF25837">
    <property type="entry name" value="Apionate_lact_N"/>
    <property type="match status" value="1"/>
</dbReference>
<dbReference type="EMBL" id="NWQG01000155">
    <property type="protein sequence ID" value="PDQ19028.1"/>
    <property type="molecule type" value="Genomic_DNA"/>
</dbReference>